<accession>A0A2W2BLM6</accession>
<proteinExistence type="predicted"/>
<protein>
    <recommendedName>
        <fullName evidence="4">SMP-30/Gluconolactonase/LRE-like region domain-containing protein</fullName>
    </recommendedName>
</protein>
<dbReference type="InterPro" id="IPR051200">
    <property type="entry name" value="Host-pathogen_enzymatic-act"/>
</dbReference>
<reference evidence="2 3" key="1">
    <citation type="submission" date="2018-01" db="EMBL/GenBank/DDBJ databases">
        <title>Draft genome sequence of Jiangella sp. GTF31.</title>
        <authorList>
            <person name="Sahin N."/>
            <person name="Ay H."/>
            <person name="Saygin H."/>
        </authorList>
    </citation>
    <scope>NUCLEOTIDE SEQUENCE [LARGE SCALE GENOMIC DNA]</scope>
    <source>
        <strain evidence="2 3">GTF31</strain>
    </source>
</reference>
<dbReference type="EMBL" id="POTW01000064">
    <property type="protein sequence ID" value="PZF81188.1"/>
    <property type="molecule type" value="Genomic_DNA"/>
</dbReference>
<name>A0A2W2BLM6_9ACTN</name>
<dbReference type="Proteomes" id="UP000248764">
    <property type="component" value="Unassembled WGS sequence"/>
</dbReference>
<sequence length="326" mass="33452">MVVVLGLAWPAAGCSSEPDTEPSDAGRPVTSATASAETVPDFPVAGVESRQQARLVMPGGPDWLVADTAGVWVKRDSGYVDLVDPATTEVVRSVEVGGDLCQGIGAGFGAIWTCSGTDVVRVDPQSGEVTARLPLNKAFEQGNLATGFDRLWVLIGDGSTLAGVDPASGTVTTTVDLGVRGTDLGVGAAGLWVASKPDDTVVRVDPDRAEVMVEVGDIDSPVAVSVTDEVWIGAAASTVRLDPATGEPVTTSPIGTGGYGGLAVTRDAVWVRSPNRFLVRLDPSDGRAVEGFTADTPSGGSVLVAFGSVWATAFDDDVLFRVRPTG</sequence>
<dbReference type="SUPFAM" id="SSF63825">
    <property type="entry name" value="YWTD domain"/>
    <property type="match status" value="1"/>
</dbReference>
<evidence type="ECO:0000313" key="3">
    <source>
        <dbReference type="Proteomes" id="UP000248764"/>
    </source>
</evidence>
<dbReference type="PANTHER" id="PTHR47197">
    <property type="entry name" value="PROTEIN NIRF"/>
    <property type="match status" value="1"/>
</dbReference>
<organism evidence="2 3">
    <name type="scientific">Jiangella anatolica</name>
    <dbReference type="NCBI Taxonomy" id="2670374"/>
    <lineage>
        <taxon>Bacteria</taxon>
        <taxon>Bacillati</taxon>
        <taxon>Actinomycetota</taxon>
        <taxon>Actinomycetes</taxon>
        <taxon>Jiangellales</taxon>
        <taxon>Jiangellaceae</taxon>
        <taxon>Jiangella</taxon>
    </lineage>
</organism>
<dbReference type="InterPro" id="IPR015943">
    <property type="entry name" value="WD40/YVTN_repeat-like_dom_sf"/>
</dbReference>
<comment type="caution">
    <text evidence="2">The sequence shown here is derived from an EMBL/GenBank/DDBJ whole genome shotgun (WGS) entry which is preliminary data.</text>
</comment>
<gene>
    <name evidence="2" type="ORF">C1I92_22335</name>
</gene>
<evidence type="ECO:0000313" key="2">
    <source>
        <dbReference type="EMBL" id="PZF81188.1"/>
    </source>
</evidence>
<keyword evidence="3" id="KW-1185">Reference proteome</keyword>
<evidence type="ECO:0008006" key="4">
    <source>
        <dbReference type="Google" id="ProtNLM"/>
    </source>
</evidence>
<dbReference type="AlphaFoldDB" id="A0A2W2BLM6"/>
<dbReference type="PANTHER" id="PTHR47197:SF3">
    <property type="entry name" value="DIHYDRO-HEME D1 DEHYDROGENASE"/>
    <property type="match status" value="1"/>
</dbReference>
<dbReference type="Gene3D" id="2.130.10.10">
    <property type="entry name" value="YVTN repeat-like/Quinoprotein amine dehydrogenase"/>
    <property type="match status" value="1"/>
</dbReference>
<evidence type="ECO:0000256" key="1">
    <source>
        <dbReference type="SAM" id="MobiDB-lite"/>
    </source>
</evidence>
<feature type="region of interest" description="Disordered" evidence="1">
    <location>
        <begin position="13"/>
        <end position="37"/>
    </location>
</feature>